<accession>A0ABV8Q367</accession>
<dbReference type="EMBL" id="JBHSCN010000001">
    <property type="protein sequence ID" value="MFC4241748.1"/>
    <property type="molecule type" value="Genomic_DNA"/>
</dbReference>
<evidence type="ECO:0000259" key="8">
    <source>
        <dbReference type="PROSITE" id="PS50850"/>
    </source>
</evidence>
<evidence type="ECO:0000313" key="9">
    <source>
        <dbReference type="EMBL" id="MFC4241748.1"/>
    </source>
</evidence>
<dbReference type="SUPFAM" id="SSF103473">
    <property type="entry name" value="MFS general substrate transporter"/>
    <property type="match status" value="1"/>
</dbReference>
<dbReference type="Proteomes" id="UP001595900">
    <property type="component" value="Unassembled WGS sequence"/>
</dbReference>
<feature type="transmembrane region" description="Helical" evidence="7">
    <location>
        <begin position="293"/>
        <end position="315"/>
    </location>
</feature>
<dbReference type="Pfam" id="PF07690">
    <property type="entry name" value="MFS_1"/>
    <property type="match status" value="1"/>
</dbReference>
<keyword evidence="6 7" id="KW-0472">Membrane</keyword>
<feature type="transmembrane region" description="Helical" evidence="7">
    <location>
        <begin position="260"/>
        <end position="281"/>
    </location>
</feature>
<keyword evidence="4 7" id="KW-0812">Transmembrane</keyword>
<feature type="transmembrane region" description="Helical" evidence="7">
    <location>
        <begin position="152"/>
        <end position="172"/>
    </location>
</feature>
<feature type="transmembrane region" description="Helical" evidence="7">
    <location>
        <begin position="53"/>
        <end position="76"/>
    </location>
</feature>
<keyword evidence="2" id="KW-0813">Transport</keyword>
<dbReference type="PANTHER" id="PTHR23517:SF13">
    <property type="entry name" value="MAJOR FACILITATOR SUPERFAMILY MFS_1"/>
    <property type="match status" value="1"/>
</dbReference>
<protein>
    <submittedName>
        <fullName evidence="9">MFS transporter</fullName>
    </submittedName>
</protein>
<keyword evidence="5 7" id="KW-1133">Transmembrane helix</keyword>
<dbReference type="InterPro" id="IPR050171">
    <property type="entry name" value="MFS_Transporters"/>
</dbReference>
<comment type="caution">
    <text evidence="9">The sequence shown here is derived from an EMBL/GenBank/DDBJ whole genome shotgun (WGS) entry which is preliminary data.</text>
</comment>
<dbReference type="PANTHER" id="PTHR23517">
    <property type="entry name" value="RESISTANCE PROTEIN MDTM, PUTATIVE-RELATED-RELATED"/>
    <property type="match status" value="1"/>
</dbReference>
<evidence type="ECO:0000256" key="5">
    <source>
        <dbReference type="ARBA" id="ARBA00022989"/>
    </source>
</evidence>
<feature type="transmembrane region" description="Helical" evidence="7">
    <location>
        <begin position="228"/>
        <end position="254"/>
    </location>
</feature>
<evidence type="ECO:0000256" key="7">
    <source>
        <dbReference type="SAM" id="Phobius"/>
    </source>
</evidence>
<reference evidence="10" key="1">
    <citation type="journal article" date="2019" name="Int. J. Syst. Evol. Microbiol.">
        <title>The Global Catalogue of Microorganisms (GCM) 10K type strain sequencing project: providing services to taxonomists for standard genome sequencing and annotation.</title>
        <authorList>
            <consortium name="The Broad Institute Genomics Platform"/>
            <consortium name="The Broad Institute Genome Sequencing Center for Infectious Disease"/>
            <person name="Wu L."/>
            <person name="Ma J."/>
        </authorList>
    </citation>
    <scope>NUCLEOTIDE SEQUENCE [LARGE SCALE GENOMIC DNA]</scope>
    <source>
        <strain evidence="10">CGMCC 1.10363</strain>
    </source>
</reference>
<evidence type="ECO:0000256" key="2">
    <source>
        <dbReference type="ARBA" id="ARBA00022448"/>
    </source>
</evidence>
<feature type="transmembrane region" description="Helical" evidence="7">
    <location>
        <begin position="321"/>
        <end position="345"/>
    </location>
</feature>
<proteinExistence type="predicted"/>
<evidence type="ECO:0000256" key="3">
    <source>
        <dbReference type="ARBA" id="ARBA00022475"/>
    </source>
</evidence>
<feature type="transmembrane region" description="Helical" evidence="7">
    <location>
        <begin position="385"/>
        <end position="404"/>
    </location>
</feature>
<dbReference type="InterPro" id="IPR036259">
    <property type="entry name" value="MFS_trans_sf"/>
</dbReference>
<feature type="transmembrane region" description="Helical" evidence="7">
    <location>
        <begin position="184"/>
        <end position="207"/>
    </location>
</feature>
<evidence type="ECO:0000256" key="6">
    <source>
        <dbReference type="ARBA" id="ARBA00023136"/>
    </source>
</evidence>
<feature type="domain" description="Major facilitator superfamily (MFS) profile" evidence="8">
    <location>
        <begin position="15"/>
        <end position="413"/>
    </location>
</feature>
<dbReference type="PROSITE" id="PS50850">
    <property type="entry name" value="MFS"/>
    <property type="match status" value="1"/>
</dbReference>
<sequence length="413" mass="42458">MSTTAEASVTRPPAASPSHARGFWLVGYLFAVTMAAGAVSTPLYVLYQQQDHFSSFMITVIFAVYAVGVVLSLFLAGHISDRFGRRRIIAPAVLLNVLAMLVFMSSHALVLLLVARFLSGLGIGMLTATATAHMTELHQTAHPTRSSRRAEAVSTAANMGGIGAGPLIAGLLAQFAPEPLLTPYLVLAFLLVVGLLALVTVPESVAFTDSSWRYRPQRVVVPPESRAAYIGAALTGFVGFAMFGFFSALVPTFLAGQLHLTSHVLAGGVSFIAFGSCALFQVVTSSWPRHLQYLIGTLVLAAGIVLVSVGIAAAALPVLLIGGFVAGGGAGTTFKAAIGTVVGIAPANARGEALAGIFLVSYIGIAIPVVAVGALLLVVSTLVAVLSFGALLLVLLAAVSVLLARVGAFAPAP</sequence>
<name>A0ABV8Q367_9MICO</name>
<evidence type="ECO:0000313" key="10">
    <source>
        <dbReference type="Proteomes" id="UP001595900"/>
    </source>
</evidence>
<dbReference type="InterPro" id="IPR011701">
    <property type="entry name" value="MFS"/>
</dbReference>
<dbReference type="RefSeq" id="WP_390226486.1">
    <property type="nucleotide sequence ID" value="NZ_JBHSCN010000001.1"/>
</dbReference>
<organism evidence="9 10">
    <name type="scientific">Gryllotalpicola reticulitermitis</name>
    <dbReference type="NCBI Taxonomy" id="1184153"/>
    <lineage>
        <taxon>Bacteria</taxon>
        <taxon>Bacillati</taxon>
        <taxon>Actinomycetota</taxon>
        <taxon>Actinomycetes</taxon>
        <taxon>Micrococcales</taxon>
        <taxon>Microbacteriaceae</taxon>
        <taxon>Gryllotalpicola</taxon>
    </lineage>
</organism>
<feature type="transmembrane region" description="Helical" evidence="7">
    <location>
        <begin position="110"/>
        <end position="131"/>
    </location>
</feature>
<feature type="transmembrane region" description="Helical" evidence="7">
    <location>
        <begin position="23"/>
        <end position="47"/>
    </location>
</feature>
<dbReference type="Gene3D" id="1.20.1250.20">
    <property type="entry name" value="MFS general substrate transporter like domains"/>
    <property type="match status" value="1"/>
</dbReference>
<keyword evidence="10" id="KW-1185">Reference proteome</keyword>
<evidence type="ECO:0000256" key="4">
    <source>
        <dbReference type="ARBA" id="ARBA00022692"/>
    </source>
</evidence>
<gene>
    <name evidence="9" type="ORF">ACFOYW_00055</name>
</gene>
<dbReference type="InterPro" id="IPR020846">
    <property type="entry name" value="MFS_dom"/>
</dbReference>
<feature type="transmembrane region" description="Helical" evidence="7">
    <location>
        <begin position="88"/>
        <end position="104"/>
    </location>
</feature>
<keyword evidence="3" id="KW-1003">Cell membrane</keyword>
<comment type="subcellular location">
    <subcellularLocation>
        <location evidence="1">Cell membrane</location>
        <topology evidence="1">Multi-pass membrane protein</topology>
    </subcellularLocation>
</comment>
<evidence type="ECO:0000256" key="1">
    <source>
        <dbReference type="ARBA" id="ARBA00004651"/>
    </source>
</evidence>
<feature type="transmembrane region" description="Helical" evidence="7">
    <location>
        <begin position="357"/>
        <end position="379"/>
    </location>
</feature>